<evidence type="ECO:0000313" key="2">
    <source>
        <dbReference type="EMBL" id="RUT36312.1"/>
    </source>
</evidence>
<feature type="transmembrane region" description="Helical" evidence="1">
    <location>
        <begin position="94"/>
        <end position="115"/>
    </location>
</feature>
<dbReference type="Proteomes" id="UP000272464">
    <property type="component" value="Unassembled WGS sequence"/>
</dbReference>
<keyword evidence="1" id="KW-0472">Membrane</keyword>
<accession>A0A433XQD1</accession>
<proteinExistence type="predicted"/>
<protein>
    <submittedName>
        <fullName evidence="2">Uncharacterized protein</fullName>
    </submittedName>
</protein>
<gene>
    <name evidence="2" type="ORF">EJP77_04800</name>
</gene>
<evidence type="ECO:0000256" key="1">
    <source>
        <dbReference type="SAM" id="Phobius"/>
    </source>
</evidence>
<organism evidence="2 3">
    <name type="scientific">Paenibacillus zeisoli</name>
    <dbReference type="NCBI Taxonomy" id="2496267"/>
    <lineage>
        <taxon>Bacteria</taxon>
        <taxon>Bacillati</taxon>
        <taxon>Bacillota</taxon>
        <taxon>Bacilli</taxon>
        <taxon>Bacillales</taxon>
        <taxon>Paenibacillaceae</taxon>
        <taxon>Paenibacillus</taxon>
    </lineage>
</organism>
<comment type="caution">
    <text evidence="2">The sequence shown here is derived from an EMBL/GenBank/DDBJ whole genome shotgun (WGS) entry which is preliminary data.</text>
</comment>
<dbReference type="AlphaFoldDB" id="A0A433XQD1"/>
<sequence>MTNAYLRRSLTMAYGLQQDNQVVYQANPNMVQHLKGVKDQIRHICSIHLNRPVKVVTIDGQTFEGIIVSADDRFLYLSVAGQEDQRFLGAPGSFYYYNNVILPLVLFELLVITLML</sequence>
<name>A0A433XQD1_9BACL</name>
<evidence type="ECO:0000313" key="3">
    <source>
        <dbReference type="Proteomes" id="UP000272464"/>
    </source>
</evidence>
<keyword evidence="3" id="KW-1185">Reference proteome</keyword>
<dbReference type="OrthoDB" id="2666278at2"/>
<keyword evidence="1" id="KW-0812">Transmembrane</keyword>
<keyword evidence="1" id="KW-1133">Transmembrane helix</keyword>
<reference evidence="2 3" key="1">
    <citation type="submission" date="2018-12" db="EMBL/GenBank/DDBJ databases">
        <authorList>
            <person name="Sun L."/>
            <person name="Chen Z."/>
        </authorList>
    </citation>
    <scope>NUCLEOTIDE SEQUENCE [LARGE SCALE GENOMIC DNA]</scope>
    <source>
        <strain evidence="2 3">3-5-3</strain>
    </source>
</reference>
<dbReference type="EMBL" id="RZNX01000001">
    <property type="protein sequence ID" value="RUT36312.1"/>
    <property type="molecule type" value="Genomic_DNA"/>
</dbReference>